<name>Q6A5S7_CUTAK</name>
<dbReference type="KEGG" id="pac:PPA2180"/>
<protein>
    <submittedName>
        <fullName evidence="2">Hypothetical membrane protein</fullName>
    </submittedName>
</protein>
<evidence type="ECO:0000313" key="2">
    <source>
        <dbReference type="EMBL" id="AAT83886.1"/>
    </source>
</evidence>
<dbReference type="Proteomes" id="UP000000603">
    <property type="component" value="Chromosome"/>
</dbReference>
<feature type="transmembrane region" description="Helical" evidence="1">
    <location>
        <begin position="168"/>
        <end position="196"/>
    </location>
</feature>
<accession>Q6A5S7</accession>
<feature type="transmembrane region" description="Helical" evidence="1">
    <location>
        <begin position="121"/>
        <end position="148"/>
    </location>
</feature>
<feature type="transmembrane region" description="Helical" evidence="1">
    <location>
        <begin position="76"/>
        <end position="109"/>
    </location>
</feature>
<dbReference type="EMBL" id="AE017283">
    <property type="protein sequence ID" value="AAT83886.1"/>
    <property type="molecule type" value="Genomic_DNA"/>
</dbReference>
<evidence type="ECO:0000313" key="3">
    <source>
        <dbReference type="Proteomes" id="UP000000603"/>
    </source>
</evidence>
<gene>
    <name evidence="2" type="ordered locus">PPA2180</name>
</gene>
<reference evidence="2 3" key="1">
    <citation type="journal article" date="2004" name="Science">
        <title>The complete genome sequence of Propionibacterium acnes, a commensal of human skin.</title>
        <authorList>
            <person name="Bruggemann H."/>
            <person name="Henne A."/>
            <person name="Hoster F."/>
            <person name="Liesegang H."/>
            <person name="Wiezer A."/>
            <person name="Strittmatter A."/>
            <person name="Hujer S."/>
            <person name="Durre P."/>
            <person name="Gottschalk G."/>
        </authorList>
    </citation>
    <scope>NUCLEOTIDE SEQUENCE [LARGE SCALE GENOMIC DNA]</scope>
    <source>
        <strain evidence="3">DSM 16379 / KPA171202</strain>
    </source>
</reference>
<keyword evidence="1" id="KW-0472">Membrane</keyword>
<proteinExistence type="predicted"/>
<keyword evidence="1" id="KW-0812">Transmembrane</keyword>
<keyword evidence="1" id="KW-1133">Transmembrane helix</keyword>
<evidence type="ECO:0000256" key="1">
    <source>
        <dbReference type="SAM" id="Phobius"/>
    </source>
</evidence>
<dbReference type="EnsemblBacteria" id="AAT83886">
    <property type="protein sequence ID" value="AAT83886"/>
    <property type="gene ID" value="PPA2180"/>
</dbReference>
<dbReference type="AlphaFoldDB" id="Q6A5S7"/>
<organism evidence="2 3">
    <name type="scientific">Cutibacterium acnes (strain DSM 16379 / KPA171202)</name>
    <name type="common">Propionibacterium acnes</name>
    <dbReference type="NCBI Taxonomy" id="267747"/>
    <lineage>
        <taxon>Bacteria</taxon>
        <taxon>Bacillati</taxon>
        <taxon>Actinomycetota</taxon>
        <taxon>Actinomycetes</taxon>
        <taxon>Propionibacteriales</taxon>
        <taxon>Propionibacteriaceae</taxon>
        <taxon>Cutibacterium</taxon>
    </lineage>
</organism>
<dbReference type="HOGENOM" id="CLU_112026_0_0_11"/>
<sequence length="214" mass="23360">MWCRPSPSGCAPVPVAEERLVHTCKVAVMHRSMGKGPLIFVLDKARFPYDLVKAAVDRCRSRMRLDMALSQKFDNLLGILGAGAFFIGVVVFVMAPFLIVPAVFALVFPGCSLDSPWTWQTVIVGGLVLFALGIGVSLLMGVLARVIAPLGHLVVNKVTKESLEFLVLWWFYSTLMQPVSYAFGASVVVTIVTAVTEPILDRALQRQKHATSQS</sequence>